<keyword evidence="1" id="KW-0067">ATP-binding</keyword>
<dbReference type="InterPro" id="IPR036597">
    <property type="entry name" value="Fido-like_dom_sf"/>
</dbReference>
<name>D6CPR1_THIA3</name>
<evidence type="ECO:0000313" key="3">
    <source>
        <dbReference type="EMBL" id="CAZ87991.1"/>
    </source>
</evidence>
<keyword evidence="1" id="KW-0547">Nucleotide-binding</keyword>
<dbReference type="eggNOG" id="COG3177">
    <property type="taxonomic scope" value="Bacteria"/>
</dbReference>
<evidence type="ECO:0000313" key="6">
    <source>
        <dbReference type="Proteomes" id="UP000078599"/>
    </source>
</evidence>
<reference evidence="3" key="3">
    <citation type="submission" date="2010-07" db="EMBL/GenBank/DDBJ databases">
        <authorList>
            <person name="Genoscope - CEA"/>
        </authorList>
    </citation>
    <scope>NUCLEOTIDE SEQUENCE</scope>
    <source>
        <strain evidence="3">3As</strain>
    </source>
</reference>
<sequence length="461" mass="51388">MPKEDLLTAIVAYVAQRQGGSSAGVAAGAIEAHLGRPRPTVNRALANLAKTGRLERHGAGRAIVYRIPEAAGAASSETTAAVERALSTLEQTQQALQWSAQARALVAQLSEPLGTRKPITYQRSFVDNYKPNESSFLPALLANQLYEAGRSKNQLPAGTYARKVLEQLLIDLSWFSSRLEGNRKSLLDTRHLFEKGRSEGDDRDATMLLNHKETIEFLVDAVPTEGITVPVVRNIQSLLMRDLLADPADLGAIRKKIVNIQDTVYVPSQVPNLLEEMLGHIVDKARQVRNPVEASFFLWVNIAYLQPFVDGNKRTSRLAANMPYVLANCAPLSFLDVGQQDYALAMLGVYERLDVTLAVELFEWTYRRSIEKYQVVVESMGGPDLMRVRYREQLGEAIRQIVYFGARLDQAVTSLSIPDADSAVFNDMLKAELQYLEPYNCARYRLPIGKTQEWIDQGRPL</sequence>
<evidence type="ECO:0000256" key="1">
    <source>
        <dbReference type="PIRSR" id="PIRSR640198-2"/>
    </source>
</evidence>
<dbReference type="Gene3D" id="1.10.10.10">
    <property type="entry name" value="Winged helix-like DNA-binding domain superfamily/Winged helix DNA-binding domain"/>
    <property type="match status" value="1"/>
</dbReference>
<dbReference type="InterPro" id="IPR036388">
    <property type="entry name" value="WH-like_DNA-bd_sf"/>
</dbReference>
<dbReference type="SUPFAM" id="SSF140931">
    <property type="entry name" value="Fic-like"/>
    <property type="match status" value="1"/>
</dbReference>
<dbReference type="InterPro" id="IPR003812">
    <property type="entry name" value="Fido"/>
</dbReference>
<dbReference type="PROSITE" id="PS51459">
    <property type="entry name" value="FIDO"/>
    <property type="match status" value="1"/>
</dbReference>
<keyword evidence="6" id="KW-1185">Reference proteome</keyword>
<feature type="binding site" evidence="1">
    <location>
        <begin position="310"/>
        <end position="317"/>
    </location>
    <ligand>
        <name>ATP</name>
        <dbReference type="ChEBI" id="CHEBI:30616"/>
    </ligand>
</feature>
<reference evidence="4 6" key="4">
    <citation type="submission" date="2015-03" db="EMBL/GenBank/DDBJ databases">
        <authorList>
            <person name="Regsiter A."/>
            <person name="william w."/>
        </authorList>
    </citation>
    <scope>NUCLEOTIDE SEQUENCE [LARGE SCALE GENOMIC DNA]</scope>
    <source>
        <strain evidence="4 6">CB1</strain>
    </source>
</reference>
<dbReference type="InterPro" id="IPR040198">
    <property type="entry name" value="Fido_containing"/>
</dbReference>
<proteinExistence type="predicted"/>
<dbReference type="KEGG" id="thi:THI_1301"/>
<protein>
    <submittedName>
        <fullName evidence="3">Fic (Filamentation induced by cAMP) protein</fullName>
    </submittedName>
</protein>
<dbReference type="Proteomes" id="UP000002372">
    <property type="component" value="Chromosome"/>
</dbReference>
<accession>D6CPR1</accession>
<dbReference type="HOGENOM" id="CLU_040460_6_1_4"/>
<dbReference type="PANTHER" id="PTHR13504">
    <property type="entry name" value="FIDO DOMAIN-CONTAINING PROTEIN DDB_G0283145"/>
    <property type="match status" value="1"/>
</dbReference>
<dbReference type="AlphaFoldDB" id="D6CPR1"/>
<reference evidence="5" key="2">
    <citation type="journal article" date="2010" name="PLoS Genet.">
        <title>Structure, function, and evolution of the Thiomonas spp. genome.</title>
        <authorList>
            <person name="Arsene-Ploetze F."/>
            <person name="Koechler S."/>
            <person name="Marchal M."/>
            <person name="Coppee J.Y."/>
            <person name="Chandler M."/>
            <person name="Bonnefoy V."/>
            <person name="Brochier-Armanet C."/>
            <person name="Barakat M."/>
            <person name="Barbe V."/>
            <person name="Battaglia-Brunet F."/>
            <person name="Bruneel O."/>
            <person name="Bryan C.G."/>
            <person name="Cleiss-Arnold J."/>
            <person name="Cruveiller S."/>
            <person name="Erhardt M."/>
            <person name="Heinrich-Salmeron A."/>
            <person name="Hommais F."/>
            <person name="Joulian C."/>
            <person name="Krin E."/>
            <person name="Lieutaud A."/>
            <person name="Lievremont D."/>
            <person name="Michel C."/>
            <person name="Muller D."/>
            <person name="Ortet P."/>
            <person name="Proux C."/>
            <person name="Siguier P."/>
            <person name="Roche D."/>
            <person name="Rouy Z."/>
            <person name="Salvignol G."/>
            <person name="Slyemi D."/>
            <person name="Talla E."/>
            <person name="Weiss S."/>
            <person name="Weissenbach J."/>
            <person name="Medigue C."/>
            <person name="Bertin P.N."/>
        </authorList>
    </citation>
    <scope>NUCLEOTIDE SEQUENCE [LARGE SCALE GENOMIC DNA]</scope>
    <source>
        <strain evidence="5">DSM 22701 / CIP 110005 / 3As</strain>
    </source>
</reference>
<dbReference type="EMBL" id="FP475956">
    <property type="protein sequence ID" value="CAZ87991.1"/>
    <property type="molecule type" value="Genomic_DNA"/>
</dbReference>
<evidence type="ECO:0000313" key="4">
    <source>
        <dbReference type="EMBL" id="CQR39251.1"/>
    </source>
</evidence>
<evidence type="ECO:0000259" key="2">
    <source>
        <dbReference type="PROSITE" id="PS51459"/>
    </source>
</evidence>
<dbReference type="Pfam" id="PF02661">
    <property type="entry name" value="Fic"/>
    <property type="match status" value="1"/>
</dbReference>
<organism evidence="3 5">
    <name type="scientific">Thiomonas arsenitoxydans (strain DSM 22701 / CIP 110005 / 3As)</name>
    <dbReference type="NCBI Taxonomy" id="426114"/>
    <lineage>
        <taxon>Bacteria</taxon>
        <taxon>Pseudomonadati</taxon>
        <taxon>Pseudomonadota</taxon>
        <taxon>Betaproteobacteria</taxon>
        <taxon>Burkholderiales</taxon>
        <taxon>Thiomonas</taxon>
    </lineage>
</organism>
<reference key="1">
    <citation type="submission" date="2009-07" db="EMBL/GenBank/DDBJ databases">
        <authorList>
            <person name="Genoscope - CEA"/>
        </authorList>
    </citation>
    <scope>NUCLEOTIDE SEQUENCE</scope>
    <source>
        <strain>3As</strain>
    </source>
</reference>
<dbReference type="OrthoDB" id="9807853at2"/>
<evidence type="ECO:0000313" key="5">
    <source>
        <dbReference type="Proteomes" id="UP000002372"/>
    </source>
</evidence>
<gene>
    <name evidence="3" type="ordered locus">THI_1301</name>
    <name evidence="4" type="ORF">THICB1_90004</name>
</gene>
<dbReference type="EMBL" id="CTRI01000031">
    <property type="protein sequence ID" value="CQR39251.1"/>
    <property type="molecule type" value="Genomic_DNA"/>
</dbReference>
<dbReference type="RefSeq" id="WP_013105334.1">
    <property type="nucleotide sequence ID" value="NC_014145.1"/>
</dbReference>
<dbReference type="PANTHER" id="PTHR13504:SF38">
    <property type="entry name" value="FIDO DOMAIN-CONTAINING PROTEIN"/>
    <property type="match status" value="1"/>
</dbReference>
<dbReference type="Gene3D" id="1.10.3290.10">
    <property type="entry name" value="Fido-like domain"/>
    <property type="match status" value="1"/>
</dbReference>
<dbReference type="Proteomes" id="UP000078599">
    <property type="component" value="Unassembled WGS sequence"/>
</dbReference>
<dbReference type="GO" id="GO:0005524">
    <property type="term" value="F:ATP binding"/>
    <property type="evidence" value="ECO:0007669"/>
    <property type="project" value="UniProtKB-KW"/>
</dbReference>
<feature type="domain" description="Fido" evidence="2">
    <location>
        <begin position="227"/>
        <end position="367"/>
    </location>
</feature>